<evidence type="ECO:0000313" key="16">
    <source>
        <dbReference type="Proteomes" id="UP000216454"/>
    </source>
</evidence>
<dbReference type="FunFam" id="3.20.20.70:FF:000014">
    <property type="entry name" value="Probable dual-specificity RNA methyltransferase RlmN"/>
    <property type="match status" value="1"/>
</dbReference>
<dbReference type="GO" id="GO:0070475">
    <property type="term" value="P:rRNA base methylation"/>
    <property type="evidence" value="ECO:0007669"/>
    <property type="project" value="UniProtKB-UniRule"/>
</dbReference>
<dbReference type="InterPro" id="IPR006638">
    <property type="entry name" value="Elp3/MiaA/NifB-like_rSAM"/>
</dbReference>
<dbReference type="SUPFAM" id="SSF102114">
    <property type="entry name" value="Radical SAM enzymes"/>
    <property type="match status" value="1"/>
</dbReference>
<keyword evidence="8 12" id="KW-0479">Metal-binding</keyword>
<evidence type="ECO:0000256" key="11">
    <source>
        <dbReference type="ARBA" id="ARBA00023157"/>
    </source>
</evidence>
<evidence type="ECO:0000256" key="12">
    <source>
        <dbReference type="HAMAP-Rule" id="MF_01849"/>
    </source>
</evidence>
<dbReference type="PIRSF" id="PIRSF006004">
    <property type="entry name" value="CHP00048"/>
    <property type="match status" value="1"/>
</dbReference>
<feature type="region of interest" description="Disordered" evidence="13">
    <location>
        <begin position="1"/>
        <end position="68"/>
    </location>
</feature>
<feature type="binding site" evidence="12">
    <location>
        <begin position="231"/>
        <end position="232"/>
    </location>
    <ligand>
        <name>S-adenosyl-L-methionine</name>
        <dbReference type="ChEBI" id="CHEBI:59789"/>
    </ligand>
</feature>
<dbReference type="SFLD" id="SFLDF00275">
    <property type="entry name" value="adenosine_C2_methyltransferase"/>
    <property type="match status" value="1"/>
</dbReference>
<dbReference type="Gene3D" id="3.20.20.70">
    <property type="entry name" value="Aldolase class I"/>
    <property type="match status" value="1"/>
</dbReference>
<dbReference type="PANTHER" id="PTHR30544:SF5">
    <property type="entry name" value="RADICAL SAM CORE DOMAIN-CONTAINING PROTEIN"/>
    <property type="match status" value="1"/>
</dbReference>
<dbReference type="HAMAP" id="MF_01849">
    <property type="entry name" value="RNA_methyltr_RlmN"/>
    <property type="match status" value="1"/>
</dbReference>
<evidence type="ECO:0000259" key="14">
    <source>
        <dbReference type="PROSITE" id="PS51918"/>
    </source>
</evidence>
<feature type="active site" description="Proton acceptor" evidence="12">
    <location>
        <position position="157"/>
    </location>
</feature>
<keyword evidence="7 12" id="KW-0949">S-adenosyl-L-methionine</keyword>
<keyword evidence="6 12" id="KW-0808">Transferase</keyword>
<reference evidence="15 16" key="1">
    <citation type="journal article" date="2017" name="BMC Genomics">
        <title>Comparative genomic and phylogenomic analyses of the Bifidobacteriaceae family.</title>
        <authorList>
            <person name="Lugli G.A."/>
            <person name="Milani C."/>
            <person name="Turroni F."/>
            <person name="Duranti S."/>
            <person name="Mancabelli L."/>
            <person name="Mangifesta M."/>
            <person name="Ferrario C."/>
            <person name="Modesto M."/>
            <person name="Mattarelli P."/>
            <person name="Jiri K."/>
            <person name="van Sinderen D."/>
            <person name="Ventura M."/>
        </authorList>
    </citation>
    <scope>NUCLEOTIDE SEQUENCE [LARGE SCALE GENOMIC DNA]</scope>
    <source>
        <strain evidence="15 16">DSM 24744</strain>
    </source>
</reference>
<evidence type="ECO:0000256" key="3">
    <source>
        <dbReference type="ARBA" id="ARBA00022490"/>
    </source>
</evidence>
<evidence type="ECO:0000256" key="8">
    <source>
        <dbReference type="ARBA" id="ARBA00022723"/>
    </source>
</evidence>
<keyword evidence="4 12" id="KW-0698">rRNA processing</keyword>
<dbReference type="CDD" id="cd01335">
    <property type="entry name" value="Radical_SAM"/>
    <property type="match status" value="1"/>
</dbReference>
<evidence type="ECO:0000256" key="9">
    <source>
        <dbReference type="ARBA" id="ARBA00023004"/>
    </source>
</evidence>
<feature type="binding site" evidence="12">
    <location>
        <begin position="288"/>
        <end position="290"/>
    </location>
    <ligand>
        <name>S-adenosyl-L-methionine</name>
        <dbReference type="ChEBI" id="CHEBI:59789"/>
    </ligand>
</feature>
<comment type="similarity">
    <text evidence="12">Belongs to the radical SAM superfamily. RlmN family.</text>
</comment>
<feature type="active site" description="S-methylcysteine intermediate" evidence="12">
    <location>
        <position position="410"/>
    </location>
</feature>
<evidence type="ECO:0000256" key="6">
    <source>
        <dbReference type="ARBA" id="ARBA00022679"/>
    </source>
</evidence>
<comment type="miscellaneous">
    <text evidence="12">Reaction proceeds by a ping-pong mechanism involving intermediate methylation of a conserved cysteine residue.</text>
</comment>
<dbReference type="InterPro" id="IPR013785">
    <property type="entry name" value="Aldolase_TIM"/>
</dbReference>
<dbReference type="GO" id="GO:0030488">
    <property type="term" value="P:tRNA methylation"/>
    <property type="evidence" value="ECO:0007669"/>
    <property type="project" value="UniProtKB-UniRule"/>
</dbReference>
<evidence type="ECO:0000256" key="5">
    <source>
        <dbReference type="ARBA" id="ARBA00022603"/>
    </source>
</evidence>
<name>A0A261ERY6_9BIFI</name>
<proteinExistence type="inferred from homology"/>
<feature type="domain" description="Radical SAM core" evidence="14">
    <location>
        <begin position="163"/>
        <end position="405"/>
    </location>
</feature>
<dbReference type="GO" id="GO:0070040">
    <property type="term" value="F:rRNA (adenine(2503)-C2-)-methyltransferase activity"/>
    <property type="evidence" value="ECO:0007669"/>
    <property type="project" value="UniProtKB-UniRule"/>
</dbReference>
<comment type="function">
    <text evidence="12">Specifically methylates position 2 of adenine 2503 in 23S rRNA and position 2 of adenine 37 in tRNAs.</text>
</comment>
<feature type="binding site" evidence="12">
    <location>
        <position position="265"/>
    </location>
    <ligand>
        <name>S-adenosyl-L-methionine</name>
        <dbReference type="ChEBI" id="CHEBI:59789"/>
    </ligand>
</feature>
<feature type="compositionally biased region" description="Polar residues" evidence="13">
    <location>
        <begin position="14"/>
        <end position="30"/>
    </location>
</feature>
<comment type="subcellular location">
    <subcellularLocation>
        <location evidence="1 12">Cytoplasm</location>
    </subcellularLocation>
</comment>
<gene>
    <name evidence="12" type="primary">rlmN</name>
    <name evidence="15" type="ORF">PSSU_1443</name>
</gene>
<dbReference type="GO" id="GO:0002935">
    <property type="term" value="F:tRNA (adenine(37)-C2)-methyltransferase activity"/>
    <property type="evidence" value="ECO:0007669"/>
    <property type="project" value="UniProtKB-UniRule"/>
</dbReference>
<dbReference type="SFLD" id="SFLDS00029">
    <property type="entry name" value="Radical_SAM"/>
    <property type="match status" value="1"/>
</dbReference>
<sequence length="428" mass="47515">MASPASPERKPDDTNSATQGNSITQGNPITQRRDRNEEPETGITEGGRGGRFRDVLSPDHARRGKPPVHFADMEEGERIDAAKALGMPKFRVNQLAQHYYAHFETDVENFTDFPAALRQTAKDEYFPDLIDEELVQTADHGTTRKTLWKLFDGSRIESVLMQYPTRITLCISSQVGCGMGCPFCATGKLGLTRNLSCAEILEQVRISAAQAQQGVFGEPGRLSNVVFMGMGEPMGNYRSVLHSIRQISSEAPSGFGISARNITVSTVGVVPGIRKLTQEHIPVRLAVSLHAPNDELRDKLVPMNKRFNIKQVLDAAHDYYLASHRRVSIEYALMKDINDQPEHARELARRLNHYGDDWVHVNPIPLNPIEGSPWTASRPEDEEEFLDILHRVGIAATLRDTRGSDIDGACGQLAARHVADQMMGTAKR</sequence>
<dbReference type="EMBL" id="MWWQ01000014">
    <property type="protein sequence ID" value="OZG49619.1"/>
    <property type="molecule type" value="Genomic_DNA"/>
</dbReference>
<dbReference type="GO" id="GO:0000049">
    <property type="term" value="F:tRNA binding"/>
    <property type="evidence" value="ECO:0007669"/>
    <property type="project" value="UniProtKB-UniRule"/>
</dbReference>
<keyword evidence="12" id="KW-0819">tRNA processing</keyword>
<dbReference type="InterPro" id="IPR007197">
    <property type="entry name" value="rSAM"/>
</dbReference>
<evidence type="ECO:0000256" key="4">
    <source>
        <dbReference type="ARBA" id="ARBA00022552"/>
    </source>
</evidence>
<dbReference type="SFLD" id="SFLDG01062">
    <property type="entry name" value="methyltransferase_(Class_A)"/>
    <property type="match status" value="1"/>
</dbReference>
<evidence type="ECO:0000256" key="7">
    <source>
        <dbReference type="ARBA" id="ARBA00022691"/>
    </source>
</evidence>
<keyword evidence="3 12" id="KW-0963">Cytoplasm</keyword>
<dbReference type="GO" id="GO:0051539">
    <property type="term" value="F:4 iron, 4 sulfur cluster binding"/>
    <property type="evidence" value="ECO:0007669"/>
    <property type="project" value="UniProtKB-UniRule"/>
</dbReference>
<keyword evidence="5 12" id="KW-0489">Methyltransferase</keyword>
<keyword evidence="16" id="KW-1185">Reference proteome</keyword>
<dbReference type="GO" id="GO:0019843">
    <property type="term" value="F:rRNA binding"/>
    <property type="evidence" value="ECO:0007669"/>
    <property type="project" value="UniProtKB-UniRule"/>
</dbReference>
<dbReference type="PROSITE" id="PS51918">
    <property type="entry name" value="RADICAL_SAM"/>
    <property type="match status" value="1"/>
</dbReference>
<keyword evidence="2 12" id="KW-0004">4Fe-4S</keyword>
<comment type="caution">
    <text evidence="15">The sequence shown here is derived from an EMBL/GenBank/DDBJ whole genome shotgun (WGS) entry which is preliminary data.</text>
</comment>
<dbReference type="OrthoDB" id="9793973at2"/>
<protein>
    <recommendedName>
        <fullName evidence="12">Probable dual-specificity RNA methyltransferase RlmN</fullName>
        <ecNumber evidence="12">2.1.1.192</ecNumber>
    </recommendedName>
    <alternativeName>
        <fullName evidence="12">23S rRNA (adenine(2503)-C(2))-methyltransferase</fullName>
    </alternativeName>
    <alternativeName>
        <fullName evidence="12">23S rRNA m2A2503 methyltransferase</fullName>
    </alternativeName>
    <alternativeName>
        <fullName evidence="12">Ribosomal RNA large subunit methyltransferase N</fullName>
    </alternativeName>
    <alternativeName>
        <fullName evidence="12">tRNA (adenine(37)-C(2))-methyltransferase</fullName>
    </alternativeName>
    <alternativeName>
        <fullName evidence="12">tRNA m2A37 methyltransferase</fullName>
    </alternativeName>
</protein>
<feature type="binding site" evidence="12">
    <location>
        <position position="367"/>
    </location>
    <ligand>
        <name>S-adenosyl-L-methionine</name>
        <dbReference type="ChEBI" id="CHEBI:59789"/>
    </ligand>
</feature>
<dbReference type="NCBIfam" id="TIGR00048">
    <property type="entry name" value="rRNA_mod_RlmN"/>
    <property type="match status" value="1"/>
</dbReference>
<keyword evidence="11 12" id="KW-1015">Disulfide bond</keyword>
<evidence type="ECO:0000256" key="1">
    <source>
        <dbReference type="ARBA" id="ARBA00004496"/>
    </source>
</evidence>
<dbReference type="InterPro" id="IPR058240">
    <property type="entry name" value="rSAM_sf"/>
</dbReference>
<evidence type="ECO:0000256" key="10">
    <source>
        <dbReference type="ARBA" id="ARBA00023014"/>
    </source>
</evidence>
<dbReference type="Proteomes" id="UP000216454">
    <property type="component" value="Unassembled WGS sequence"/>
</dbReference>
<comment type="cofactor">
    <cofactor evidence="12">
        <name>[4Fe-4S] cluster</name>
        <dbReference type="ChEBI" id="CHEBI:49883"/>
    </cofactor>
    <text evidence="12">Binds 1 [4Fe-4S] cluster. The cluster is coordinated with 3 cysteines and an exchangeable S-adenosyl-L-methionine.</text>
</comment>
<comment type="catalytic activity">
    <reaction evidence="12">
        <text>adenosine(37) in tRNA + 2 reduced [2Fe-2S]-[ferredoxin] + 2 S-adenosyl-L-methionine = 2-methyladenosine(37) in tRNA + 5'-deoxyadenosine + L-methionine + 2 oxidized [2Fe-2S]-[ferredoxin] + S-adenosyl-L-homocysteine</text>
        <dbReference type="Rhea" id="RHEA:43332"/>
        <dbReference type="Rhea" id="RHEA-COMP:10000"/>
        <dbReference type="Rhea" id="RHEA-COMP:10001"/>
        <dbReference type="Rhea" id="RHEA-COMP:10162"/>
        <dbReference type="Rhea" id="RHEA-COMP:10485"/>
        <dbReference type="ChEBI" id="CHEBI:17319"/>
        <dbReference type="ChEBI" id="CHEBI:33737"/>
        <dbReference type="ChEBI" id="CHEBI:33738"/>
        <dbReference type="ChEBI" id="CHEBI:57844"/>
        <dbReference type="ChEBI" id="CHEBI:57856"/>
        <dbReference type="ChEBI" id="CHEBI:59789"/>
        <dbReference type="ChEBI" id="CHEBI:74411"/>
        <dbReference type="ChEBI" id="CHEBI:74497"/>
        <dbReference type="EC" id="2.1.1.192"/>
    </reaction>
</comment>
<feature type="compositionally biased region" description="Basic and acidic residues" evidence="13">
    <location>
        <begin position="51"/>
        <end position="61"/>
    </location>
</feature>
<feature type="binding site" evidence="12">
    <location>
        <position position="184"/>
    </location>
    <ligand>
        <name>[4Fe-4S] cluster</name>
        <dbReference type="ChEBI" id="CHEBI:49883"/>
        <note>4Fe-4S-S-AdoMet</note>
    </ligand>
</feature>
<keyword evidence="10 12" id="KW-0411">Iron-sulfur</keyword>
<dbReference type="GO" id="GO:0046872">
    <property type="term" value="F:metal ion binding"/>
    <property type="evidence" value="ECO:0007669"/>
    <property type="project" value="UniProtKB-KW"/>
</dbReference>
<keyword evidence="9 12" id="KW-0408">Iron</keyword>
<dbReference type="EC" id="2.1.1.192" evidence="12"/>
<dbReference type="SMART" id="SM00729">
    <property type="entry name" value="Elp3"/>
    <property type="match status" value="1"/>
</dbReference>
<comment type="caution">
    <text evidence="12">Lacks conserved residue(s) required for the propagation of feature annotation.</text>
</comment>
<dbReference type="InterPro" id="IPR004383">
    <property type="entry name" value="rRNA_lsu_MTrfase_RlmN/Cfr"/>
</dbReference>
<feature type="binding site" evidence="12">
    <location>
        <position position="181"/>
    </location>
    <ligand>
        <name>[4Fe-4S] cluster</name>
        <dbReference type="ChEBI" id="CHEBI:49883"/>
        <note>4Fe-4S-S-AdoMet</note>
    </ligand>
</feature>
<evidence type="ECO:0000313" key="15">
    <source>
        <dbReference type="EMBL" id="OZG49619.1"/>
    </source>
</evidence>
<dbReference type="AlphaFoldDB" id="A0A261ERY6"/>
<accession>A0A261ERY6</accession>
<dbReference type="Gene3D" id="1.10.150.530">
    <property type="match status" value="1"/>
</dbReference>
<dbReference type="GO" id="GO:0005737">
    <property type="term" value="C:cytoplasm"/>
    <property type="evidence" value="ECO:0007669"/>
    <property type="project" value="UniProtKB-SubCell"/>
</dbReference>
<dbReference type="PANTHER" id="PTHR30544">
    <property type="entry name" value="23S RRNA METHYLTRANSFERASE"/>
    <property type="match status" value="1"/>
</dbReference>
<evidence type="ECO:0000256" key="2">
    <source>
        <dbReference type="ARBA" id="ARBA00022485"/>
    </source>
</evidence>
<organism evidence="15 16">
    <name type="scientific">Pseudoscardovia suis</name>
    <dbReference type="NCBI Taxonomy" id="987063"/>
    <lineage>
        <taxon>Bacteria</taxon>
        <taxon>Bacillati</taxon>
        <taxon>Actinomycetota</taxon>
        <taxon>Actinomycetes</taxon>
        <taxon>Bifidobacteriales</taxon>
        <taxon>Bifidobacteriaceae</taxon>
        <taxon>Pseudoscardovia</taxon>
    </lineage>
</organism>
<feature type="binding site" evidence="12">
    <location>
        <position position="177"/>
    </location>
    <ligand>
        <name>[4Fe-4S] cluster</name>
        <dbReference type="ChEBI" id="CHEBI:49883"/>
        <note>4Fe-4S-S-AdoMet</note>
    </ligand>
</feature>
<evidence type="ECO:0000256" key="13">
    <source>
        <dbReference type="SAM" id="MobiDB-lite"/>
    </source>
</evidence>
<comment type="catalytic activity">
    <reaction evidence="12">
        <text>adenosine(2503) in 23S rRNA + 2 reduced [2Fe-2S]-[ferredoxin] + 2 S-adenosyl-L-methionine = 2-methyladenosine(2503) in 23S rRNA + 5'-deoxyadenosine + L-methionine + 2 oxidized [2Fe-2S]-[ferredoxin] + S-adenosyl-L-homocysteine</text>
        <dbReference type="Rhea" id="RHEA:42916"/>
        <dbReference type="Rhea" id="RHEA-COMP:10000"/>
        <dbReference type="Rhea" id="RHEA-COMP:10001"/>
        <dbReference type="Rhea" id="RHEA-COMP:10152"/>
        <dbReference type="Rhea" id="RHEA-COMP:10282"/>
        <dbReference type="ChEBI" id="CHEBI:17319"/>
        <dbReference type="ChEBI" id="CHEBI:33737"/>
        <dbReference type="ChEBI" id="CHEBI:33738"/>
        <dbReference type="ChEBI" id="CHEBI:57844"/>
        <dbReference type="ChEBI" id="CHEBI:57856"/>
        <dbReference type="ChEBI" id="CHEBI:59789"/>
        <dbReference type="ChEBI" id="CHEBI:74411"/>
        <dbReference type="ChEBI" id="CHEBI:74497"/>
        <dbReference type="EC" id="2.1.1.192"/>
    </reaction>
</comment>
<dbReference type="InterPro" id="IPR040072">
    <property type="entry name" value="Methyltransferase_A"/>
</dbReference>
<dbReference type="InterPro" id="IPR027492">
    <property type="entry name" value="RNA_MTrfase_RlmN"/>
</dbReference>
<dbReference type="Pfam" id="PF04055">
    <property type="entry name" value="Radical_SAM"/>
    <property type="match status" value="1"/>
</dbReference>